<dbReference type="EMBL" id="MFEK01000006">
    <property type="protein sequence ID" value="OGE79268.1"/>
    <property type="molecule type" value="Genomic_DNA"/>
</dbReference>
<evidence type="ECO:0000313" key="3">
    <source>
        <dbReference type="EMBL" id="OGE79268.1"/>
    </source>
</evidence>
<organism evidence="3 4">
    <name type="scientific">Candidatus Doudnabacteria bacterium RIFCSPHIGHO2_01_FULL_46_14</name>
    <dbReference type="NCBI Taxonomy" id="1817824"/>
    <lineage>
        <taxon>Bacteria</taxon>
        <taxon>Candidatus Doudnaibacteriota</taxon>
    </lineage>
</organism>
<reference evidence="3 4" key="1">
    <citation type="journal article" date="2016" name="Nat. Commun.">
        <title>Thousands of microbial genomes shed light on interconnected biogeochemical processes in an aquifer system.</title>
        <authorList>
            <person name="Anantharaman K."/>
            <person name="Brown C.T."/>
            <person name="Hug L.A."/>
            <person name="Sharon I."/>
            <person name="Castelle C.J."/>
            <person name="Probst A.J."/>
            <person name="Thomas B.C."/>
            <person name="Singh A."/>
            <person name="Wilkins M.J."/>
            <person name="Karaoz U."/>
            <person name="Brodie E.L."/>
            <person name="Williams K.H."/>
            <person name="Hubbard S.S."/>
            <person name="Banfield J.F."/>
        </authorList>
    </citation>
    <scope>NUCLEOTIDE SEQUENCE [LARGE SCALE GENOMIC DNA]</scope>
</reference>
<accession>A0A1F5NNR0</accession>
<dbReference type="Proteomes" id="UP000176864">
    <property type="component" value="Unassembled WGS sequence"/>
</dbReference>
<comment type="caution">
    <text evidence="3">The sequence shown here is derived from an EMBL/GenBank/DDBJ whole genome shotgun (WGS) entry which is preliminary data.</text>
</comment>
<evidence type="ECO:0000259" key="2">
    <source>
        <dbReference type="Pfam" id="PF10412"/>
    </source>
</evidence>
<name>A0A1F5NNR0_9BACT</name>
<gene>
    <name evidence="3" type="ORF">A2751_04735</name>
</gene>
<dbReference type="InterPro" id="IPR019476">
    <property type="entry name" value="T4SS_TraD_DNA-bd"/>
</dbReference>
<evidence type="ECO:0000256" key="1">
    <source>
        <dbReference type="SAM" id="MobiDB-lite"/>
    </source>
</evidence>
<dbReference type="SUPFAM" id="SSF52540">
    <property type="entry name" value="P-loop containing nucleoside triphosphate hydrolases"/>
    <property type="match status" value="1"/>
</dbReference>
<dbReference type="PANTHER" id="PTHR30121:SF11">
    <property type="entry name" value="AAA+ ATPASE DOMAIN-CONTAINING PROTEIN"/>
    <property type="match status" value="1"/>
</dbReference>
<feature type="region of interest" description="Disordered" evidence="1">
    <location>
        <begin position="479"/>
        <end position="621"/>
    </location>
</feature>
<dbReference type="PANTHER" id="PTHR30121">
    <property type="entry name" value="UNCHARACTERIZED PROTEIN YJGR-RELATED"/>
    <property type="match status" value="1"/>
</dbReference>
<feature type="compositionally biased region" description="Basic and acidic residues" evidence="1">
    <location>
        <begin position="525"/>
        <end position="536"/>
    </location>
</feature>
<dbReference type="CDD" id="cd01127">
    <property type="entry name" value="TrwB_TraG_TraD_VirD4"/>
    <property type="match status" value="1"/>
</dbReference>
<dbReference type="InterPro" id="IPR051162">
    <property type="entry name" value="T4SS_component"/>
</dbReference>
<dbReference type="InterPro" id="IPR027417">
    <property type="entry name" value="P-loop_NTPase"/>
</dbReference>
<sequence length="621" mass="69392">MEPQKDHINVFARTNFRNKEIAFGIKPDDRRRHVYIIGKTGMGKTTMIENMIVQDIQHGHGVAFVDPHGDSIEKVLNYIPSSRINDVIYFNPSDLDFPIAFNPLESVDPKYKHLVASGLMGVFTKMWANVWSARMEYILNNTILALLDTPGNTMLGIARMLVDKKFRQRIVDNVRDPVVKSFWVDEFANYNDKFRSEAIAPIQNKVGQFLSSALIRNIVGQTKSSIDLRELMDQKKILLLNLSKGRIGEDNSRLLGAMFITKLQLAAMSRVDIPEEERADFYLYVDEFQNFATESFANILSEARKYRLNLIIAHQYIGQLITEGNTAIKDAVFGNVGTIILFRIGAADAEDLESEFDPTFPPTAMVNLTKYHIYLKLMINGVASQPFSGVTLPPLAALTGNEDKVIKVSRERFANRRQDIEERITRWMGQEYHKEAAHQELTDEEEETERGGVIFTGKTDAVAPTETIKPLATVIARPQPSLPARPQTSAPAKAALPPPPIRPETSIKNIPAKPKTPDIWNQVAKETEKKREETAKKIANKLVFNFGKKEAPHPKPPAGDETGQAVVFEGSLDVKTERVPQASPPASPTSPQSDSSPRSKPTEPISPAQGNSVQPGQKIKF</sequence>
<dbReference type="Gene3D" id="3.40.50.300">
    <property type="entry name" value="P-loop containing nucleotide triphosphate hydrolases"/>
    <property type="match status" value="2"/>
</dbReference>
<protein>
    <recommendedName>
        <fullName evidence="2">Type IV secretion system coupling protein TraD DNA-binding domain-containing protein</fullName>
    </recommendedName>
</protein>
<evidence type="ECO:0000313" key="4">
    <source>
        <dbReference type="Proteomes" id="UP000176864"/>
    </source>
</evidence>
<dbReference type="Pfam" id="PF10412">
    <property type="entry name" value="TrwB_AAD_bind"/>
    <property type="match status" value="1"/>
</dbReference>
<proteinExistence type="predicted"/>
<dbReference type="AlphaFoldDB" id="A0A1F5NNR0"/>
<dbReference type="STRING" id="1817824.A2751_04735"/>
<feature type="compositionally biased region" description="Low complexity" evidence="1">
    <location>
        <begin position="589"/>
        <end position="599"/>
    </location>
</feature>
<feature type="domain" description="Type IV secretion system coupling protein TraD DNA-binding" evidence="2">
    <location>
        <begin position="26"/>
        <end position="346"/>
    </location>
</feature>